<name>A0A3G2R252_9FIRM</name>
<protein>
    <recommendedName>
        <fullName evidence="4">Transposase</fullName>
    </recommendedName>
</protein>
<proteinExistence type="predicted"/>
<dbReference type="EMBL" id="CP033169">
    <property type="protein sequence ID" value="AYO29381.1"/>
    <property type="molecule type" value="Genomic_DNA"/>
</dbReference>
<dbReference type="PANTHER" id="PTHR34614">
    <property type="match status" value="1"/>
</dbReference>
<dbReference type="PANTHER" id="PTHR34614:SF2">
    <property type="entry name" value="TRANSPOSASE IS4-LIKE DOMAIN-CONTAINING PROTEIN"/>
    <property type="match status" value="1"/>
</dbReference>
<dbReference type="Proteomes" id="UP000280960">
    <property type="component" value="Chromosome"/>
</dbReference>
<organism evidence="2 3">
    <name type="scientific">Biomaibacter acetigenes</name>
    <dbReference type="NCBI Taxonomy" id="2316383"/>
    <lineage>
        <taxon>Bacteria</taxon>
        <taxon>Bacillati</taxon>
        <taxon>Bacillota</taxon>
        <taxon>Clostridia</taxon>
        <taxon>Thermosediminibacterales</taxon>
        <taxon>Tepidanaerobacteraceae</taxon>
        <taxon>Biomaibacter</taxon>
    </lineage>
</organism>
<dbReference type="KEGG" id="bacg:D2962_01070"/>
<evidence type="ECO:0008006" key="4">
    <source>
        <dbReference type="Google" id="ProtNLM"/>
    </source>
</evidence>
<gene>
    <name evidence="2" type="ORF">D2962_01070</name>
</gene>
<keyword evidence="1" id="KW-0472">Membrane</keyword>
<evidence type="ECO:0000256" key="1">
    <source>
        <dbReference type="SAM" id="Phobius"/>
    </source>
</evidence>
<keyword evidence="1" id="KW-1133">Transmembrane helix</keyword>
<accession>A0A3G2R252</accession>
<feature type="transmembrane region" description="Helical" evidence="1">
    <location>
        <begin position="95"/>
        <end position="112"/>
    </location>
</feature>
<keyword evidence="1" id="KW-0812">Transmembrane</keyword>
<sequence>MDKKLDELCKTLKKETRELSLREFACKADAQKEIELFKKDHDNDFYPLDFQVIERTKPDDILKEYKNQTTVETSFRFLKSPIFLDAIYLKKESRIEALCYVLFLALFIYQILQRRMRKALEEQGEYIFVAGKVKTEKPTGNRILELLKPIQTIGYVEGDKECRILPEIPNEEPLERILSLIGLTPDIYTSIREYPHYLLE</sequence>
<dbReference type="AlphaFoldDB" id="A0A3G2R252"/>
<evidence type="ECO:0000313" key="3">
    <source>
        <dbReference type="Proteomes" id="UP000280960"/>
    </source>
</evidence>
<reference evidence="2 3" key="1">
    <citation type="submission" date="2018-10" db="EMBL/GenBank/DDBJ databases">
        <authorList>
            <person name="Zhang X."/>
        </authorList>
    </citation>
    <scope>NUCLEOTIDE SEQUENCE [LARGE SCALE GENOMIC DNA]</scope>
    <source>
        <strain evidence="2 3">SK-G1</strain>
    </source>
</reference>
<keyword evidence="3" id="KW-1185">Reference proteome</keyword>
<evidence type="ECO:0000313" key="2">
    <source>
        <dbReference type="EMBL" id="AYO29381.1"/>
    </source>
</evidence>